<gene>
    <name evidence="7" type="ORF">HEB94_004914</name>
</gene>
<evidence type="ECO:0000313" key="8">
    <source>
        <dbReference type="Proteomes" id="UP000638648"/>
    </source>
</evidence>
<dbReference type="GO" id="GO:0006313">
    <property type="term" value="P:DNA transposition"/>
    <property type="evidence" value="ECO:0007669"/>
    <property type="project" value="UniProtKB-UniRule"/>
</dbReference>
<evidence type="ECO:0000256" key="2">
    <source>
        <dbReference type="ARBA" id="ARBA00010961"/>
    </source>
</evidence>
<evidence type="ECO:0000256" key="5">
    <source>
        <dbReference type="ARBA" id="ARBA00023172"/>
    </source>
</evidence>
<evidence type="ECO:0000256" key="4">
    <source>
        <dbReference type="ARBA" id="ARBA00023125"/>
    </source>
</evidence>
<keyword evidence="6" id="KW-0814">Transposable element</keyword>
<protein>
    <recommendedName>
        <fullName evidence="6">Mutator family transposase</fullName>
    </recommendedName>
</protein>
<organism evidence="7 8">
    <name type="scientific">Actinopolymorpha pittospori</name>
    <dbReference type="NCBI Taxonomy" id="648752"/>
    <lineage>
        <taxon>Bacteria</taxon>
        <taxon>Bacillati</taxon>
        <taxon>Actinomycetota</taxon>
        <taxon>Actinomycetes</taxon>
        <taxon>Propionibacteriales</taxon>
        <taxon>Actinopolymorphaceae</taxon>
        <taxon>Actinopolymorpha</taxon>
    </lineage>
</organism>
<dbReference type="PANTHER" id="PTHR33217">
    <property type="entry name" value="TRANSPOSASE FOR INSERTION SEQUENCE ELEMENT IS1081"/>
    <property type="match status" value="1"/>
</dbReference>
<evidence type="ECO:0000313" key="7">
    <source>
        <dbReference type="EMBL" id="MBE1608066.1"/>
    </source>
</evidence>
<comment type="function">
    <text evidence="1 6">Required for the transposition of the insertion element.</text>
</comment>
<evidence type="ECO:0000256" key="6">
    <source>
        <dbReference type="RuleBase" id="RU365089"/>
    </source>
</evidence>
<dbReference type="AlphaFoldDB" id="A0A927MX41"/>
<reference evidence="7" key="1">
    <citation type="submission" date="2020-10" db="EMBL/GenBank/DDBJ databases">
        <title>Sequencing the genomes of 1000 actinobacteria strains.</title>
        <authorList>
            <person name="Klenk H.-P."/>
        </authorList>
    </citation>
    <scope>NUCLEOTIDE SEQUENCE</scope>
    <source>
        <strain evidence="7">DSM 45354</strain>
    </source>
</reference>
<comment type="caution">
    <text evidence="7">The sequence shown here is derived from an EMBL/GenBank/DDBJ whole genome shotgun (WGS) entry which is preliminary data.</text>
</comment>
<name>A0A927MX41_9ACTN</name>
<dbReference type="GO" id="GO:0003677">
    <property type="term" value="F:DNA binding"/>
    <property type="evidence" value="ECO:0007669"/>
    <property type="project" value="UniProtKB-UniRule"/>
</dbReference>
<dbReference type="Proteomes" id="UP000638648">
    <property type="component" value="Unassembled WGS sequence"/>
</dbReference>
<evidence type="ECO:0000256" key="3">
    <source>
        <dbReference type="ARBA" id="ARBA00022578"/>
    </source>
</evidence>
<accession>A0A927MX41</accession>
<keyword evidence="8" id="KW-1185">Reference proteome</keyword>
<keyword evidence="4 6" id="KW-0238">DNA-binding</keyword>
<dbReference type="Pfam" id="PF00872">
    <property type="entry name" value="Transposase_mut"/>
    <property type="match status" value="1"/>
</dbReference>
<dbReference type="EMBL" id="JADBEM010000001">
    <property type="protein sequence ID" value="MBE1608066.1"/>
    <property type="molecule type" value="Genomic_DNA"/>
</dbReference>
<proteinExistence type="inferred from homology"/>
<sequence>MSKQTISTITDKVMDGMAEWQNRPLDRVYPVLFVDAINVKIRDGQVANRPGGLS</sequence>
<dbReference type="GO" id="GO:0004803">
    <property type="term" value="F:transposase activity"/>
    <property type="evidence" value="ECO:0007669"/>
    <property type="project" value="UniProtKB-UniRule"/>
</dbReference>
<evidence type="ECO:0000256" key="1">
    <source>
        <dbReference type="ARBA" id="ARBA00002190"/>
    </source>
</evidence>
<dbReference type="InterPro" id="IPR001207">
    <property type="entry name" value="Transposase_mutator"/>
</dbReference>
<keyword evidence="5 6" id="KW-0233">DNA recombination</keyword>
<keyword evidence="3 6" id="KW-0815">Transposition</keyword>
<dbReference type="PANTHER" id="PTHR33217:SF8">
    <property type="entry name" value="MUTATOR FAMILY TRANSPOSASE"/>
    <property type="match status" value="1"/>
</dbReference>
<comment type="similarity">
    <text evidence="2 6">Belongs to the transposase mutator family.</text>
</comment>